<evidence type="ECO:0000313" key="1">
    <source>
        <dbReference type="EMBL" id="SFN57087.1"/>
    </source>
</evidence>
<gene>
    <name evidence="1" type="ORF">SAMN05421741_10788</name>
</gene>
<accession>A0A1I5A3Y1</accession>
<dbReference type="PROSITE" id="PS51257">
    <property type="entry name" value="PROKAR_LIPOPROTEIN"/>
    <property type="match status" value="1"/>
</dbReference>
<proteinExistence type="predicted"/>
<keyword evidence="2" id="KW-1185">Reference proteome</keyword>
<dbReference type="AlphaFoldDB" id="A0A1I5A3Y1"/>
<dbReference type="EMBL" id="FOVI01000007">
    <property type="protein sequence ID" value="SFN57087.1"/>
    <property type="molecule type" value="Genomic_DNA"/>
</dbReference>
<name>A0A1I5A3Y1_9FLAO</name>
<sequence length="134" mass="15942">MKKLITIFLIFFAVLGFSSFMCSCMNRDHCNNSLDIVGVYENRYENGVKNYLTINSDGTFEQIYTKNKTTKKNKGKWVFFEKSCSVRFDTLRLLHELPTQEIESSFEGMIGLFRNNNILFYEDMPKQYNYYRKK</sequence>
<dbReference type="STRING" id="913024.SAMN05421741_10788"/>
<dbReference type="Proteomes" id="UP000199036">
    <property type="component" value="Unassembled WGS sequence"/>
</dbReference>
<reference evidence="2" key="1">
    <citation type="submission" date="2016-10" db="EMBL/GenBank/DDBJ databases">
        <authorList>
            <person name="Varghese N."/>
            <person name="Submissions S."/>
        </authorList>
    </citation>
    <scope>NUCLEOTIDE SEQUENCE [LARGE SCALE GENOMIC DNA]</scope>
    <source>
        <strain evidence="2">DS-12</strain>
    </source>
</reference>
<organism evidence="1 2">
    <name type="scientific">Paenimyroides ummariense</name>
    <dbReference type="NCBI Taxonomy" id="913024"/>
    <lineage>
        <taxon>Bacteria</taxon>
        <taxon>Pseudomonadati</taxon>
        <taxon>Bacteroidota</taxon>
        <taxon>Flavobacteriia</taxon>
        <taxon>Flavobacteriales</taxon>
        <taxon>Flavobacteriaceae</taxon>
        <taxon>Paenimyroides</taxon>
    </lineage>
</organism>
<evidence type="ECO:0008006" key="3">
    <source>
        <dbReference type="Google" id="ProtNLM"/>
    </source>
</evidence>
<evidence type="ECO:0000313" key="2">
    <source>
        <dbReference type="Proteomes" id="UP000199036"/>
    </source>
</evidence>
<protein>
    <recommendedName>
        <fullName evidence="3">NlpE N-terminal domain-containing protein</fullName>
    </recommendedName>
</protein>